<reference evidence="1" key="1">
    <citation type="submission" date="2020-10" db="EMBL/GenBank/DDBJ databases">
        <title>Connecting structure to function with the recovery of over 1000 high-quality activated sludge metagenome-assembled genomes encoding full-length rRNA genes using long-read sequencing.</title>
        <authorList>
            <person name="Singleton C.M."/>
            <person name="Petriglieri F."/>
            <person name="Kristensen J.M."/>
            <person name="Kirkegaard R.H."/>
            <person name="Michaelsen T.Y."/>
            <person name="Andersen M.H."/>
            <person name="Karst S.M."/>
            <person name="Dueholm M.S."/>
            <person name="Nielsen P.H."/>
            <person name="Albertsen M."/>
        </authorList>
    </citation>
    <scope>NUCLEOTIDE SEQUENCE</scope>
    <source>
        <strain evidence="1">EsbW_18-Q3-R4-48_MAXAC.044</strain>
    </source>
</reference>
<dbReference type="Gene3D" id="1.20.1220.20">
    <property type="entry name" value="Uncharcterised protein PF01724"/>
    <property type="match status" value="1"/>
</dbReference>
<dbReference type="EMBL" id="JADJNC010000009">
    <property type="protein sequence ID" value="MBK7422796.1"/>
    <property type="molecule type" value="Genomic_DNA"/>
</dbReference>
<dbReference type="PANTHER" id="PTHR34235">
    <property type="entry name" value="SLR1203 PROTEIN-RELATED"/>
    <property type="match status" value="1"/>
</dbReference>
<proteinExistence type="predicted"/>
<protein>
    <submittedName>
        <fullName evidence="1">DUF29 family protein</fullName>
    </submittedName>
</protein>
<evidence type="ECO:0000313" key="1">
    <source>
        <dbReference type="EMBL" id="MBK7422796.1"/>
    </source>
</evidence>
<dbReference type="Pfam" id="PF01724">
    <property type="entry name" value="DUF29"/>
    <property type="match status" value="1"/>
</dbReference>
<evidence type="ECO:0000313" key="2">
    <source>
        <dbReference type="Proteomes" id="UP000886602"/>
    </source>
</evidence>
<comment type="caution">
    <text evidence="1">The sequence shown here is derived from an EMBL/GenBank/DDBJ whole genome shotgun (WGS) entry which is preliminary data.</text>
</comment>
<gene>
    <name evidence="1" type="ORF">IPJ48_06680</name>
</gene>
<sequence>MTTDYTTDLCLWAQQQAALLDTGRLDALDQANLARQMQALAEQIQDDAGRNLRVLLECAVRLAFGAPAEHRVAAKVTASRRNRLLDSLARAPSIRPRLQADLQQTWLRACQTESKDCARAGVPLPALPIACPWTLEQLLDPAMLFGAR</sequence>
<dbReference type="InterPro" id="IPR002636">
    <property type="entry name" value="DUF29"/>
</dbReference>
<dbReference type="PANTHER" id="PTHR34235:SF4">
    <property type="entry name" value="SLR0291 PROTEIN"/>
    <property type="match status" value="1"/>
</dbReference>
<dbReference type="AlphaFoldDB" id="A0A9D7FDF9"/>
<name>A0A9D7FDF9_9RHOO</name>
<dbReference type="Proteomes" id="UP000886602">
    <property type="component" value="Unassembled WGS sequence"/>
</dbReference>
<organism evidence="1 2">
    <name type="scientific">Candidatus Propionivibrio dominans</name>
    <dbReference type="NCBI Taxonomy" id="2954373"/>
    <lineage>
        <taxon>Bacteria</taxon>
        <taxon>Pseudomonadati</taxon>
        <taxon>Pseudomonadota</taxon>
        <taxon>Betaproteobacteria</taxon>
        <taxon>Rhodocyclales</taxon>
        <taxon>Rhodocyclaceae</taxon>
        <taxon>Propionivibrio</taxon>
    </lineage>
</organism>
<accession>A0A9D7FDF9</accession>